<protein>
    <submittedName>
        <fullName evidence="2">Uncharacterized protein</fullName>
    </submittedName>
</protein>
<dbReference type="RefSeq" id="WP_260995791.1">
    <property type="nucleotide sequence ID" value="NZ_JAODWD010000006.1"/>
</dbReference>
<dbReference type="EMBL" id="JAODWD010000006">
    <property type="protein sequence ID" value="MCT7661770.1"/>
    <property type="molecule type" value="Genomic_DNA"/>
</dbReference>
<proteinExistence type="predicted"/>
<evidence type="ECO:0000313" key="2">
    <source>
        <dbReference type="EMBL" id="MCT7661770.1"/>
    </source>
</evidence>
<comment type="caution">
    <text evidence="2">The sequence shown here is derived from an EMBL/GenBank/DDBJ whole genome shotgun (WGS) entry which is preliminary data.</text>
</comment>
<sequence length="83" mass="8918">QLEEIVKTSNSQSNAIAERLGKLDKEFEELSKQRTGNKKPGEGEDPGVDRTMAPSQVPPAQLEAYYQALADYAASPPAGDGAR</sequence>
<gene>
    <name evidence="2" type="ORF">N4S67_25565</name>
</gene>
<name>A0ABT2ML08_9MYCO</name>
<accession>A0ABT2ML08</accession>
<keyword evidence="3" id="KW-1185">Reference proteome</keyword>
<evidence type="ECO:0000256" key="1">
    <source>
        <dbReference type="SAM" id="MobiDB-lite"/>
    </source>
</evidence>
<feature type="non-terminal residue" evidence="2">
    <location>
        <position position="1"/>
    </location>
</feature>
<reference evidence="3" key="1">
    <citation type="submission" date="2023-07" db="EMBL/GenBank/DDBJ databases">
        <authorList>
            <person name="Deng Y."/>
            <person name="Zhang Y.-Q."/>
        </authorList>
    </citation>
    <scope>NUCLEOTIDE SEQUENCE [LARGE SCALE GENOMIC DNA]</scope>
    <source>
        <strain evidence="3">CPCC 205710</strain>
    </source>
</reference>
<dbReference type="Proteomes" id="UP001206639">
    <property type="component" value="Unassembled WGS sequence"/>
</dbReference>
<feature type="region of interest" description="Disordered" evidence="1">
    <location>
        <begin position="24"/>
        <end position="57"/>
    </location>
</feature>
<organism evidence="2 3">
    <name type="scientific">Mycobacterium deserti</name>
    <dbReference type="NCBI Taxonomy" id="2978347"/>
    <lineage>
        <taxon>Bacteria</taxon>
        <taxon>Bacillati</taxon>
        <taxon>Actinomycetota</taxon>
        <taxon>Actinomycetes</taxon>
        <taxon>Mycobacteriales</taxon>
        <taxon>Mycobacteriaceae</taxon>
        <taxon>Mycobacterium</taxon>
    </lineage>
</organism>
<evidence type="ECO:0000313" key="3">
    <source>
        <dbReference type="Proteomes" id="UP001206639"/>
    </source>
</evidence>